<sequence>MKQFPILLLLLSVLFACSKNDPTTPPVMNGFTLNDKFYPTPFGLYSHTGGDTDYSFTFIDQPIIKSADGKYQIDLKNKTINAVIFSDLTLRAKDQWIDDFFSDPTETLPGGIDYIEYDANQFMDAHSDPVNPPDFAPPKSATFQIISKNGDTFEIEYDVVFKNDAHVVGHFKGVLKSNP</sequence>
<keyword evidence="3" id="KW-1185">Reference proteome</keyword>
<dbReference type="STRING" id="947013.SAMN04488109_1671"/>
<evidence type="ECO:0000256" key="1">
    <source>
        <dbReference type="SAM" id="SignalP"/>
    </source>
</evidence>
<protein>
    <submittedName>
        <fullName evidence="2">Uncharacterized protein</fullName>
    </submittedName>
</protein>
<feature type="signal peptide" evidence="1">
    <location>
        <begin position="1"/>
        <end position="18"/>
    </location>
</feature>
<proteinExistence type="predicted"/>
<dbReference type="Proteomes" id="UP000184212">
    <property type="component" value="Unassembled WGS sequence"/>
</dbReference>
<reference evidence="2 3" key="1">
    <citation type="submission" date="2016-11" db="EMBL/GenBank/DDBJ databases">
        <authorList>
            <person name="Jaros S."/>
            <person name="Januszkiewicz K."/>
            <person name="Wedrychowicz H."/>
        </authorList>
    </citation>
    <scope>NUCLEOTIDE SEQUENCE [LARGE SCALE GENOMIC DNA]</scope>
    <source>
        <strain evidence="2 3">DSM 24574</strain>
    </source>
</reference>
<evidence type="ECO:0000313" key="2">
    <source>
        <dbReference type="EMBL" id="SHG74909.1"/>
    </source>
</evidence>
<dbReference type="PROSITE" id="PS51257">
    <property type="entry name" value="PROKAR_LIPOPROTEIN"/>
    <property type="match status" value="1"/>
</dbReference>
<dbReference type="EMBL" id="FQWQ01000001">
    <property type="protein sequence ID" value="SHG74909.1"/>
    <property type="molecule type" value="Genomic_DNA"/>
</dbReference>
<organism evidence="2 3">
    <name type="scientific">Chryseolinea serpens</name>
    <dbReference type="NCBI Taxonomy" id="947013"/>
    <lineage>
        <taxon>Bacteria</taxon>
        <taxon>Pseudomonadati</taxon>
        <taxon>Bacteroidota</taxon>
        <taxon>Cytophagia</taxon>
        <taxon>Cytophagales</taxon>
        <taxon>Fulvivirgaceae</taxon>
        <taxon>Chryseolinea</taxon>
    </lineage>
</organism>
<accession>A0A1M5MDD8</accession>
<keyword evidence="1" id="KW-0732">Signal</keyword>
<gene>
    <name evidence="2" type="ORF">SAMN04488109_1671</name>
</gene>
<name>A0A1M5MDD8_9BACT</name>
<dbReference type="RefSeq" id="WP_073132696.1">
    <property type="nucleotide sequence ID" value="NZ_FQWQ01000001.1"/>
</dbReference>
<evidence type="ECO:0000313" key="3">
    <source>
        <dbReference type="Proteomes" id="UP000184212"/>
    </source>
</evidence>
<dbReference type="OrthoDB" id="792423at2"/>
<feature type="chain" id="PRO_5012680276" evidence="1">
    <location>
        <begin position="19"/>
        <end position="179"/>
    </location>
</feature>
<dbReference type="AlphaFoldDB" id="A0A1M5MDD8"/>